<dbReference type="PROSITE" id="PS00039">
    <property type="entry name" value="DEAD_ATP_HELICASE"/>
    <property type="match status" value="1"/>
</dbReference>
<sequence>ELVKHHNFRIGVVMGGTNRAEEARNLAKGCTILIATPGRLLDHLQNTEHFLYKNLACLILDEADRILDVGFEEEMKQILRLLPKKRQSMLFTATLNDRTRALAKEALRTECLRVGVDDKELAATVDSLEQGVRCLPAERRFSVLYTFLKKNRKRKVMVFMSSCLEVKFYYELLNYIDLPVMAIHGKQKQAKRTQTFFQFGSAESATLLCTDVAARGLDIRGLTGLSSTIRPTIPRSTFTELVARTRRASGRALLMLRDHELSFLVYLRAAKVRVTSTSSAGRSDIQTQLEKLVEKNYYLCRSAQEAYKGFVRAYASHALKKCFAVERLDLKAAAKNFGLAVPPLVDLDVRASGKASARRRVHGGATGPGAAIKFKKSGQRKAQNNKSDPRERRLKAIYDALDAGNNKKAIQEAEKVLRKEAGDSLCAKALRALALLRYGRLDEATAAASEVERVDTSEESVLQAMTYFYKESHRLDLIAAMYERAVQQQPKSEDLLTSLFMAHVRVLDHKKQQLTAAKLHRLAPSKNPYYFWSVMSVLMQATECGGELASKMLLPLAAKMAEAFRDRMNAEAEVQLYLMVLEMQERFEDCLATLDGPLSSLLSPQSTEMTRQQRMGYLEKLGRKQELADARWEDLTTEPNDWA</sequence>
<dbReference type="PROSITE" id="PS51192">
    <property type="entry name" value="HELICASE_ATP_BIND_1"/>
    <property type="match status" value="1"/>
</dbReference>
<dbReference type="PROSITE" id="PS51194">
    <property type="entry name" value="HELICASE_CTER"/>
    <property type="match status" value="1"/>
</dbReference>
<dbReference type="InterPro" id="IPR025313">
    <property type="entry name" value="SPB4-like_CTE"/>
</dbReference>
<dbReference type="GO" id="GO:0003723">
    <property type="term" value="F:RNA binding"/>
    <property type="evidence" value="ECO:0007669"/>
    <property type="project" value="UniProtKB-UniRule"/>
</dbReference>
<dbReference type="Gene3D" id="1.25.40.1040">
    <property type="match status" value="1"/>
</dbReference>
<dbReference type="SMART" id="SM00490">
    <property type="entry name" value="HELICc"/>
    <property type="match status" value="1"/>
</dbReference>
<evidence type="ECO:0000256" key="2">
    <source>
        <dbReference type="ARBA" id="ARBA00022801"/>
    </source>
</evidence>
<dbReference type="InterPro" id="IPR011545">
    <property type="entry name" value="DEAD/DEAH_box_helicase_dom"/>
</dbReference>
<dbReference type="Pfam" id="PF00271">
    <property type="entry name" value="Helicase_C"/>
    <property type="match status" value="1"/>
</dbReference>
<evidence type="ECO:0000256" key="4">
    <source>
        <dbReference type="ARBA" id="ARBA00022840"/>
    </source>
</evidence>
<organism evidence="10 11">
    <name type="scientific">Macrostomum lignano</name>
    <dbReference type="NCBI Taxonomy" id="282301"/>
    <lineage>
        <taxon>Eukaryota</taxon>
        <taxon>Metazoa</taxon>
        <taxon>Spiralia</taxon>
        <taxon>Lophotrochozoa</taxon>
        <taxon>Platyhelminthes</taxon>
        <taxon>Rhabditophora</taxon>
        <taxon>Macrostomorpha</taxon>
        <taxon>Macrostomida</taxon>
        <taxon>Macrostomidae</taxon>
        <taxon>Macrostomum</taxon>
    </lineage>
</organism>
<proteinExistence type="inferred from homology"/>
<keyword evidence="2 6" id="KW-0378">Hydrolase</keyword>
<evidence type="ECO:0000259" key="8">
    <source>
        <dbReference type="PROSITE" id="PS51192"/>
    </source>
</evidence>
<feature type="domain" description="Helicase C-terminal" evidence="9">
    <location>
        <begin position="140"/>
        <end position="293"/>
    </location>
</feature>
<dbReference type="CDD" id="cd18787">
    <property type="entry name" value="SF2_C_DEAD"/>
    <property type="match status" value="1"/>
</dbReference>
<keyword evidence="1 6" id="KW-0547">Nucleotide-binding</keyword>
<dbReference type="InterPro" id="IPR000629">
    <property type="entry name" value="RNA-helicase_DEAD-box_CS"/>
</dbReference>
<protein>
    <recommendedName>
        <fullName evidence="7">ATP-dependent RNA helicase</fullName>
        <ecNumber evidence="7">3.6.4.13</ecNumber>
    </recommendedName>
</protein>
<dbReference type="Gene3D" id="3.40.50.300">
    <property type="entry name" value="P-loop containing nucleotide triphosphate hydrolases"/>
    <property type="match status" value="2"/>
</dbReference>
<evidence type="ECO:0000313" key="11">
    <source>
        <dbReference type="WBParaSite" id="maker-uti_cns_0000641-snap-gene-0.2-mRNA-1"/>
    </source>
</evidence>
<dbReference type="InterPro" id="IPR014001">
    <property type="entry name" value="Helicase_ATP-bd"/>
</dbReference>
<evidence type="ECO:0000259" key="9">
    <source>
        <dbReference type="PROSITE" id="PS51194"/>
    </source>
</evidence>
<dbReference type="GO" id="GO:0016887">
    <property type="term" value="F:ATP hydrolysis activity"/>
    <property type="evidence" value="ECO:0007669"/>
    <property type="project" value="RHEA"/>
</dbReference>
<evidence type="ECO:0000256" key="7">
    <source>
        <dbReference type="RuleBase" id="RU365068"/>
    </source>
</evidence>
<keyword evidence="3 6" id="KW-0347">Helicase</keyword>
<dbReference type="GO" id="GO:0003724">
    <property type="term" value="F:RNA helicase activity"/>
    <property type="evidence" value="ECO:0007669"/>
    <property type="project" value="UniProtKB-EC"/>
</dbReference>
<keyword evidence="4 6" id="KW-0067">ATP-binding</keyword>
<evidence type="ECO:0000256" key="1">
    <source>
        <dbReference type="ARBA" id="ARBA00022741"/>
    </source>
</evidence>
<dbReference type="InterPro" id="IPR001650">
    <property type="entry name" value="Helicase_C-like"/>
</dbReference>
<dbReference type="WBParaSite" id="maker-uti_cns_0000641-snap-gene-0.2-mRNA-1">
    <property type="protein sequence ID" value="maker-uti_cns_0000641-snap-gene-0.2-mRNA-1"/>
    <property type="gene ID" value="maker-uti_cns_0000641-snap-gene-0.2"/>
</dbReference>
<dbReference type="SUPFAM" id="SSF48452">
    <property type="entry name" value="TPR-like"/>
    <property type="match status" value="1"/>
</dbReference>
<dbReference type="Pfam" id="PF00270">
    <property type="entry name" value="DEAD"/>
    <property type="match status" value="1"/>
</dbReference>
<dbReference type="SMART" id="SM01178">
    <property type="entry name" value="DUF4217"/>
    <property type="match status" value="1"/>
</dbReference>
<dbReference type="AlphaFoldDB" id="A0A1I8G1X3"/>
<comment type="domain">
    <text evidence="7">The Q motif is unique to and characteristic of the DEAD box family of RNA helicases and controls ATP binding and hydrolysis.</text>
</comment>
<dbReference type="InterPro" id="IPR011990">
    <property type="entry name" value="TPR-like_helical_dom_sf"/>
</dbReference>
<feature type="domain" description="Helicase ATP-binding" evidence="8">
    <location>
        <begin position="1"/>
        <end position="113"/>
    </location>
</feature>
<dbReference type="Pfam" id="PF13959">
    <property type="entry name" value="CTE_SPB4"/>
    <property type="match status" value="1"/>
</dbReference>
<dbReference type="InterPro" id="IPR027417">
    <property type="entry name" value="P-loop_NTPase"/>
</dbReference>
<evidence type="ECO:0000256" key="5">
    <source>
        <dbReference type="ARBA" id="ARBA00022884"/>
    </source>
</evidence>
<name>A0A1I8G1X3_9PLAT</name>
<accession>A0A1I8G1X3</accession>
<dbReference type="PANTHER" id="PTHR24031">
    <property type="entry name" value="RNA HELICASE"/>
    <property type="match status" value="1"/>
</dbReference>
<dbReference type="SUPFAM" id="SSF52540">
    <property type="entry name" value="P-loop containing nucleoside triphosphate hydrolases"/>
    <property type="match status" value="1"/>
</dbReference>
<evidence type="ECO:0000256" key="3">
    <source>
        <dbReference type="ARBA" id="ARBA00022806"/>
    </source>
</evidence>
<reference evidence="11" key="1">
    <citation type="submission" date="2016-11" db="UniProtKB">
        <authorList>
            <consortium name="WormBaseParasite"/>
        </authorList>
    </citation>
    <scope>IDENTIFICATION</scope>
</reference>
<comment type="similarity">
    <text evidence="6">Belongs to the DEAD box helicase family.</text>
</comment>
<comment type="function">
    <text evidence="7">RNA helicase.</text>
</comment>
<dbReference type="EC" id="3.6.4.13" evidence="7"/>
<comment type="catalytic activity">
    <reaction evidence="7">
        <text>ATP + H2O = ADP + phosphate + H(+)</text>
        <dbReference type="Rhea" id="RHEA:13065"/>
        <dbReference type="ChEBI" id="CHEBI:15377"/>
        <dbReference type="ChEBI" id="CHEBI:15378"/>
        <dbReference type="ChEBI" id="CHEBI:30616"/>
        <dbReference type="ChEBI" id="CHEBI:43474"/>
        <dbReference type="ChEBI" id="CHEBI:456216"/>
        <dbReference type="EC" id="3.6.4.13"/>
    </reaction>
</comment>
<dbReference type="GO" id="GO:0005524">
    <property type="term" value="F:ATP binding"/>
    <property type="evidence" value="ECO:0007669"/>
    <property type="project" value="UniProtKB-UniRule"/>
</dbReference>
<dbReference type="Proteomes" id="UP000095280">
    <property type="component" value="Unplaced"/>
</dbReference>
<evidence type="ECO:0000313" key="10">
    <source>
        <dbReference type="Proteomes" id="UP000095280"/>
    </source>
</evidence>
<evidence type="ECO:0000256" key="6">
    <source>
        <dbReference type="RuleBase" id="RU000492"/>
    </source>
</evidence>
<keyword evidence="5 7" id="KW-0694">RNA-binding</keyword>
<keyword evidence="10" id="KW-1185">Reference proteome</keyword>